<dbReference type="InterPro" id="IPR015422">
    <property type="entry name" value="PyrdxlP-dep_Trfase_small"/>
</dbReference>
<evidence type="ECO:0000256" key="3">
    <source>
        <dbReference type="ARBA" id="ARBA00022679"/>
    </source>
</evidence>
<dbReference type="Gene3D" id="3.90.1150.10">
    <property type="entry name" value="Aspartate Aminotransferase, domain 1"/>
    <property type="match status" value="1"/>
</dbReference>
<dbReference type="InterPro" id="IPR015424">
    <property type="entry name" value="PyrdxlP-dep_Trfase"/>
</dbReference>
<sequence>MMQQHTNERFQDEHLVLGEGSEGKFFYNRSSSPENIELQELLIKRHEPHAKACQLVSSGIQSISATLHGIISQNKFGPINLIYSNELYCDSPRLFNWLAKSFKINLVSVDVGKPQQIISQFQDKKLLKQVNVLFFESCSNPNGKIFDFSILQKLESLSKSLTTIVDNTWLTETIFNPFSVKQVDYVVSSMTKYYSAGTCIGGYVLARSKNALKHIEEWMIVNGNHVSPFHCELITQQMYSIDERIENSSKLTKRLITEYLSKHPKVLEINHPMISTHPTNTLVSKYFSKVLDEFLVPSVFTFKVKGSKSQILGVLTRVKIIEHKTSFGGKTSRTDPWPEEHDGHTFIRLAIGYEDDYSRVVKGLEEILNAL</sequence>
<organism evidence="8">
    <name type="scientific">Naegleria gruberi</name>
    <name type="common">Amoeba</name>
    <dbReference type="NCBI Taxonomy" id="5762"/>
    <lineage>
        <taxon>Eukaryota</taxon>
        <taxon>Discoba</taxon>
        <taxon>Heterolobosea</taxon>
        <taxon>Tetramitia</taxon>
        <taxon>Eutetramitia</taxon>
        <taxon>Vahlkampfiidae</taxon>
        <taxon>Naegleria</taxon>
    </lineage>
</organism>
<dbReference type="InterPro" id="IPR015421">
    <property type="entry name" value="PyrdxlP-dep_Trfase_major"/>
</dbReference>
<evidence type="ECO:0000256" key="4">
    <source>
        <dbReference type="ARBA" id="ARBA00022898"/>
    </source>
</evidence>
<dbReference type="GO" id="GO:0071269">
    <property type="term" value="P:L-homocysteine biosynthetic process"/>
    <property type="evidence" value="ECO:0007669"/>
    <property type="project" value="TreeGrafter"/>
</dbReference>
<name>D2V6K1_NAEGR</name>
<dbReference type="GO" id="GO:0006535">
    <property type="term" value="P:cysteine biosynthetic process from serine"/>
    <property type="evidence" value="ECO:0007669"/>
    <property type="project" value="TreeGrafter"/>
</dbReference>
<dbReference type="AlphaFoldDB" id="D2V6K1"/>
<feature type="modified residue" description="N6-(pyridoxal phosphate)lysine" evidence="5">
    <location>
        <position position="192"/>
    </location>
</feature>
<dbReference type="Proteomes" id="UP000006671">
    <property type="component" value="Unassembled WGS sequence"/>
</dbReference>
<dbReference type="GO" id="GO:0030170">
    <property type="term" value="F:pyridoxal phosphate binding"/>
    <property type="evidence" value="ECO:0007669"/>
    <property type="project" value="InterPro"/>
</dbReference>
<dbReference type="OrthoDB" id="3512640at2759"/>
<dbReference type="GO" id="GO:0003961">
    <property type="term" value="F:O-acetylhomoserine aminocarboxypropyltransferase activity"/>
    <property type="evidence" value="ECO:0007669"/>
    <property type="project" value="TreeGrafter"/>
</dbReference>
<dbReference type="GO" id="GO:0019346">
    <property type="term" value="P:transsulfuration"/>
    <property type="evidence" value="ECO:0007669"/>
    <property type="project" value="InterPro"/>
</dbReference>
<dbReference type="InterPro" id="IPR006235">
    <property type="entry name" value="OAc-hSer/O-AcSer_sulfhydrylase"/>
</dbReference>
<proteinExistence type="inferred from homology"/>
<dbReference type="SUPFAM" id="SSF53383">
    <property type="entry name" value="PLP-dependent transferases"/>
    <property type="match status" value="1"/>
</dbReference>
<dbReference type="KEGG" id="ngr:NAEGRDRAFT_64467"/>
<dbReference type="PANTHER" id="PTHR43797">
    <property type="entry name" value="HOMOCYSTEINE/CYSTEINE SYNTHASE"/>
    <property type="match status" value="1"/>
</dbReference>
<evidence type="ECO:0000313" key="8">
    <source>
        <dbReference type="Proteomes" id="UP000006671"/>
    </source>
</evidence>
<dbReference type="InterPro" id="IPR000277">
    <property type="entry name" value="Cys/Met-Metab_PyrdxlP-dep_enz"/>
</dbReference>
<dbReference type="STRING" id="5762.D2V6K1"/>
<dbReference type="OMA" id="YIDAHTI"/>
<comment type="cofactor">
    <cofactor evidence="1 6">
        <name>pyridoxal 5'-phosphate</name>
        <dbReference type="ChEBI" id="CHEBI:597326"/>
    </cofactor>
</comment>
<dbReference type="eggNOG" id="KOG0053">
    <property type="taxonomic scope" value="Eukaryota"/>
</dbReference>
<keyword evidence="8" id="KW-1185">Reference proteome</keyword>
<dbReference type="InParanoid" id="D2V6K1"/>
<dbReference type="RefSeq" id="XP_002680336.1">
    <property type="nucleotide sequence ID" value="XM_002680290.1"/>
</dbReference>
<protein>
    <submittedName>
        <fullName evidence="7">Predicted protein</fullName>
    </submittedName>
</protein>
<dbReference type="Pfam" id="PF01053">
    <property type="entry name" value="Cys_Met_Meta_PP"/>
    <property type="match status" value="1"/>
</dbReference>
<dbReference type="PIRSF" id="PIRSF001434">
    <property type="entry name" value="CGS"/>
    <property type="match status" value="1"/>
</dbReference>
<reference evidence="7 8" key="1">
    <citation type="journal article" date="2010" name="Cell">
        <title>The genome of Naegleria gruberi illuminates early eukaryotic versatility.</title>
        <authorList>
            <person name="Fritz-Laylin L.K."/>
            <person name="Prochnik S.E."/>
            <person name="Ginger M.L."/>
            <person name="Dacks J.B."/>
            <person name="Carpenter M.L."/>
            <person name="Field M.C."/>
            <person name="Kuo A."/>
            <person name="Paredez A."/>
            <person name="Chapman J."/>
            <person name="Pham J."/>
            <person name="Shu S."/>
            <person name="Neupane R."/>
            <person name="Cipriano M."/>
            <person name="Mancuso J."/>
            <person name="Tu H."/>
            <person name="Salamov A."/>
            <person name="Lindquist E."/>
            <person name="Shapiro H."/>
            <person name="Lucas S."/>
            <person name="Grigoriev I.V."/>
            <person name="Cande W.Z."/>
            <person name="Fulton C."/>
            <person name="Rokhsar D.S."/>
            <person name="Dawson S.C."/>
        </authorList>
    </citation>
    <scope>NUCLEOTIDE SEQUENCE [LARGE SCALE GENOMIC DNA]</scope>
    <source>
        <strain evidence="7 8">NEG-M</strain>
    </source>
</reference>
<accession>D2V6K1</accession>
<evidence type="ECO:0000256" key="5">
    <source>
        <dbReference type="PIRSR" id="PIRSR001434-2"/>
    </source>
</evidence>
<comment type="similarity">
    <text evidence="2 6">Belongs to the trans-sulfuration enzymes family.</text>
</comment>
<evidence type="ECO:0000256" key="2">
    <source>
        <dbReference type="ARBA" id="ARBA00009077"/>
    </source>
</evidence>
<evidence type="ECO:0000256" key="1">
    <source>
        <dbReference type="ARBA" id="ARBA00001933"/>
    </source>
</evidence>
<dbReference type="Gene3D" id="3.40.640.10">
    <property type="entry name" value="Type I PLP-dependent aspartate aminotransferase-like (Major domain)"/>
    <property type="match status" value="1"/>
</dbReference>
<dbReference type="EMBL" id="GG738854">
    <property type="protein sequence ID" value="EFC47592.1"/>
    <property type="molecule type" value="Genomic_DNA"/>
</dbReference>
<keyword evidence="3" id="KW-0808">Transferase</keyword>
<dbReference type="GO" id="GO:0005737">
    <property type="term" value="C:cytoplasm"/>
    <property type="evidence" value="ECO:0007669"/>
    <property type="project" value="TreeGrafter"/>
</dbReference>
<gene>
    <name evidence="7" type="ORF">NAEGRDRAFT_64467</name>
</gene>
<keyword evidence="4 5" id="KW-0663">Pyridoxal phosphate</keyword>
<dbReference type="GO" id="GO:0004124">
    <property type="term" value="F:cysteine synthase activity"/>
    <property type="evidence" value="ECO:0007669"/>
    <property type="project" value="TreeGrafter"/>
</dbReference>
<dbReference type="GeneID" id="8849086"/>
<dbReference type="VEuPathDB" id="AmoebaDB:NAEGRDRAFT_64467"/>
<dbReference type="PANTHER" id="PTHR43797:SF2">
    <property type="entry name" value="HOMOCYSTEINE_CYSTEINE SYNTHASE"/>
    <property type="match status" value="1"/>
</dbReference>
<evidence type="ECO:0000256" key="6">
    <source>
        <dbReference type="RuleBase" id="RU362118"/>
    </source>
</evidence>
<evidence type="ECO:0000313" key="7">
    <source>
        <dbReference type="EMBL" id="EFC47592.1"/>
    </source>
</evidence>